<dbReference type="Gene3D" id="3.30.70.1030">
    <property type="entry name" value="Apc35880, domain 1"/>
    <property type="match status" value="2"/>
</dbReference>
<dbReference type="SUPFAM" id="SSF54909">
    <property type="entry name" value="Dimeric alpha+beta barrel"/>
    <property type="match status" value="1"/>
</dbReference>
<dbReference type="PANTHER" id="PTHR36843">
    <property type="entry name" value="HEME-DEPENDENT PEROXIDASE YWFI-RELATED"/>
    <property type="match status" value="1"/>
</dbReference>
<gene>
    <name evidence="4" type="ORF">ETAA8_34250</name>
</gene>
<organism evidence="4 5">
    <name type="scientific">Anatilimnocola aggregata</name>
    <dbReference type="NCBI Taxonomy" id="2528021"/>
    <lineage>
        <taxon>Bacteria</taxon>
        <taxon>Pseudomonadati</taxon>
        <taxon>Planctomycetota</taxon>
        <taxon>Planctomycetia</taxon>
        <taxon>Pirellulales</taxon>
        <taxon>Pirellulaceae</taxon>
        <taxon>Anatilimnocola</taxon>
    </lineage>
</organism>
<proteinExistence type="predicted"/>
<sequence>MSHGHGRPPAAEPIPISLEPKEGWHCTHLYYRFDRGVLAGMSAEQIARGKEELIAALNPEGPNASARLQTSVVSGQKADFGLMLMDANPLKIDAVQQALVSGSLGPALVPTYSFVSITEISEYVSSVEQYGKRLIAEGDTEGSPTYQAKMKAYGDRLPLMNKQRLTPEFPPYPATCFYPMNKKRKVGENWFLLPFDERNRQMAEHARSGMEFAGKVSQLITVGLGLDDWEWGVTLWAKNPQFLTEIVYRMRFDEASARYAEFGPFLVSYIMTPAEMLAHCRIGT</sequence>
<evidence type="ECO:0000256" key="3">
    <source>
        <dbReference type="ARBA" id="ARBA00023004"/>
    </source>
</evidence>
<dbReference type="GO" id="GO:0020037">
    <property type="term" value="F:heme binding"/>
    <property type="evidence" value="ECO:0007669"/>
    <property type="project" value="InterPro"/>
</dbReference>
<dbReference type="RefSeq" id="WP_145090412.1">
    <property type="nucleotide sequence ID" value="NZ_CP036274.1"/>
</dbReference>
<dbReference type="InterPro" id="IPR010644">
    <property type="entry name" value="ChdC/CLD"/>
</dbReference>
<dbReference type="AlphaFoldDB" id="A0A517YDK8"/>
<dbReference type="InterPro" id="IPR011008">
    <property type="entry name" value="Dimeric_a/b-barrel"/>
</dbReference>
<keyword evidence="1" id="KW-0349">Heme</keyword>
<dbReference type="Proteomes" id="UP000315017">
    <property type="component" value="Chromosome"/>
</dbReference>
<reference evidence="4 5" key="1">
    <citation type="submission" date="2019-02" db="EMBL/GenBank/DDBJ databases">
        <title>Deep-cultivation of Planctomycetes and their phenomic and genomic characterization uncovers novel biology.</title>
        <authorList>
            <person name="Wiegand S."/>
            <person name="Jogler M."/>
            <person name="Boedeker C."/>
            <person name="Pinto D."/>
            <person name="Vollmers J."/>
            <person name="Rivas-Marin E."/>
            <person name="Kohn T."/>
            <person name="Peeters S.H."/>
            <person name="Heuer A."/>
            <person name="Rast P."/>
            <person name="Oberbeckmann S."/>
            <person name="Bunk B."/>
            <person name="Jeske O."/>
            <person name="Meyerdierks A."/>
            <person name="Storesund J.E."/>
            <person name="Kallscheuer N."/>
            <person name="Luecker S."/>
            <person name="Lage O.M."/>
            <person name="Pohl T."/>
            <person name="Merkel B.J."/>
            <person name="Hornburger P."/>
            <person name="Mueller R.-W."/>
            <person name="Bruemmer F."/>
            <person name="Labrenz M."/>
            <person name="Spormann A.M."/>
            <person name="Op den Camp H."/>
            <person name="Overmann J."/>
            <person name="Amann R."/>
            <person name="Jetten M.S.M."/>
            <person name="Mascher T."/>
            <person name="Medema M.H."/>
            <person name="Devos D.P."/>
            <person name="Kaster A.-K."/>
            <person name="Ovreas L."/>
            <person name="Rohde M."/>
            <person name="Galperin M.Y."/>
            <person name="Jogler C."/>
        </authorList>
    </citation>
    <scope>NUCLEOTIDE SEQUENCE [LARGE SCALE GENOMIC DNA]</scope>
    <source>
        <strain evidence="4 5">ETA_A8</strain>
    </source>
</reference>
<dbReference type="KEGG" id="aagg:ETAA8_34250"/>
<dbReference type="OrthoDB" id="9773646at2"/>
<keyword evidence="5" id="KW-1185">Reference proteome</keyword>
<dbReference type="PANTHER" id="PTHR36843:SF1">
    <property type="entry name" value="COPROHEME DECARBOXYLASE"/>
    <property type="match status" value="1"/>
</dbReference>
<accession>A0A517YDK8</accession>
<evidence type="ECO:0000256" key="2">
    <source>
        <dbReference type="ARBA" id="ARBA00022723"/>
    </source>
</evidence>
<evidence type="ECO:0000313" key="5">
    <source>
        <dbReference type="Proteomes" id="UP000315017"/>
    </source>
</evidence>
<dbReference type="Pfam" id="PF06778">
    <property type="entry name" value="Chlor_dismutase"/>
    <property type="match status" value="1"/>
</dbReference>
<dbReference type="GO" id="GO:0046872">
    <property type="term" value="F:metal ion binding"/>
    <property type="evidence" value="ECO:0007669"/>
    <property type="project" value="UniProtKB-KW"/>
</dbReference>
<protein>
    <submittedName>
        <fullName evidence="4">Putative heme peroxidase</fullName>
    </submittedName>
</protein>
<dbReference type="NCBIfam" id="NF008913">
    <property type="entry name" value="PRK12276.1"/>
    <property type="match status" value="1"/>
</dbReference>
<keyword evidence="2" id="KW-0479">Metal-binding</keyword>
<name>A0A517YDK8_9BACT</name>
<dbReference type="GO" id="GO:0004601">
    <property type="term" value="F:peroxidase activity"/>
    <property type="evidence" value="ECO:0007669"/>
    <property type="project" value="UniProtKB-KW"/>
</dbReference>
<keyword evidence="4" id="KW-0560">Oxidoreductase</keyword>
<evidence type="ECO:0000256" key="1">
    <source>
        <dbReference type="ARBA" id="ARBA00022617"/>
    </source>
</evidence>
<evidence type="ECO:0000313" key="4">
    <source>
        <dbReference type="EMBL" id="QDU28325.1"/>
    </source>
</evidence>
<keyword evidence="3" id="KW-0408">Iron</keyword>
<dbReference type="EMBL" id="CP036274">
    <property type="protein sequence ID" value="QDU28325.1"/>
    <property type="molecule type" value="Genomic_DNA"/>
</dbReference>
<keyword evidence="4" id="KW-0575">Peroxidase</keyword>